<protein>
    <submittedName>
        <fullName evidence="1">Uncharacterized protein</fullName>
    </submittedName>
</protein>
<reference evidence="1" key="1">
    <citation type="journal article" date="2022" name="Int. J. Mol. Sci.">
        <title>Draft Genome of Tanacetum Coccineum: Genomic Comparison of Closely Related Tanacetum-Family Plants.</title>
        <authorList>
            <person name="Yamashiro T."/>
            <person name="Shiraishi A."/>
            <person name="Nakayama K."/>
            <person name="Satake H."/>
        </authorList>
    </citation>
    <scope>NUCLEOTIDE SEQUENCE</scope>
</reference>
<reference evidence="1" key="2">
    <citation type="submission" date="2022-01" db="EMBL/GenBank/DDBJ databases">
        <authorList>
            <person name="Yamashiro T."/>
            <person name="Shiraishi A."/>
            <person name="Satake H."/>
            <person name="Nakayama K."/>
        </authorList>
    </citation>
    <scope>NUCLEOTIDE SEQUENCE</scope>
</reference>
<sequence>MEEANLHTTRKQLFIYTQYYDKHGVPPTKRLFKVAMLDVTPELLDIKECLDDLGLSTVYTLWGSFEAVRKAHKASSSLTGPKDDQAARSSQLLLCQLYQSLTLEGAEPIGGNLALESILTKRYFEGGRIRLEMFLMTCPKTAPKAKSLASHISSKWFSSIWGQSGLEPSLDSL</sequence>
<organism evidence="1 2">
    <name type="scientific">Tanacetum coccineum</name>
    <dbReference type="NCBI Taxonomy" id="301880"/>
    <lineage>
        <taxon>Eukaryota</taxon>
        <taxon>Viridiplantae</taxon>
        <taxon>Streptophyta</taxon>
        <taxon>Embryophyta</taxon>
        <taxon>Tracheophyta</taxon>
        <taxon>Spermatophyta</taxon>
        <taxon>Magnoliopsida</taxon>
        <taxon>eudicotyledons</taxon>
        <taxon>Gunneridae</taxon>
        <taxon>Pentapetalae</taxon>
        <taxon>asterids</taxon>
        <taxon>campanulids</taxon>
        <taxon>Asterales</taxon>
        <taxon>Asteraceae</taxon>
        <taxon>Asteroideae</taxon>
        <taxon>Anthemideae</taxon>
        <taxon>Anthemidinae</taxon>
        <taxon>Tanacetum</taxon>
    </lineage>
</organism>
<gene>
    <name evidence="1" type="ORF">Tco_0977888</name>
</gene>
<comment type="caution">
    <text evidence="1">The sequence shown here is derived from an EMBL/GenBank/DDBJ whole genome shotgun (WGS) entry which is preliminary data.</text>
</comment>
<name>A0ABQ5ELE9_9ASTR</name>
<dbReference type="EMBL" id="BQNB010016432">
    <property type="protein sequence ID" value="GJT51731.1"/>
    <property type="molecule type" value="Genomic_DNA"/>
</dbReference>
<evidence type="ECO:0000313" key="1">
    <source>
        <dbReference type="EMBL" id="GJT51731.1"/>
    </source>
</evidence>
<keyword evidence="2" id="KW-1185">Reference proteome</keyword>
<proteinExistence type="predicted"/>
<evidence type="ECO:0000313" key="2">
    <source>
        <dbReference type="Proteomes" id="UP001151760"/>
    </source>
</evidence>
<dbReference type="Proteomes" id="UP001151760">
    <property type="component" value="Unassembled WGS sequence"/>
</dbReference>
<accession>A0ABQ5ELE9</accession>